<keyword evidence="9 13" id="KW-1133">Transmembrane helix</keyword>
<name>A0ABZ0PMV3_9PROT</name>
<feature type="transmembrane region" description="Helical" evidence="13">
    <location>
        <begin position="12"/>
        <end position="35"/>
    </location>
</feature>
<protein>
    <submittedName>
        <fullName evidence="15">Cytochrome b/b6 domain-containing protein</fullName>
    </submittedName>
</protein>
<keyword evidence="3" id="KW-0813">Transport</keyword>
<dbReference type="InterPro" id="IPR016174">
    <property type="entry name" value="Di-haem_cyt_TM"/>
</dbReference>
<organism evidence="15 16">
    <name type="scientific">Sediminicoccus rosea</name>
    <dbReference type="NCBI Taxonomy" id="1225128"/>
    <lineage>
        <taxon>Bacteria</taxon>
        <taxon>Pseudomonadati</taxon>
        <taxon>Pseudomonadota</taxon>
        <taxon>Alphaproteobacteria</taxon>
        <taxon>Acetobacterales</taxon>
        <taxon>Roseomonadaceae</taxon>
        <taxon>Sediminicoccus</taxon>
    </lineage>
</organism>
<feature type="transmembrane region" description="Helical" evidence="13">
    <location>
        <begin position="147"/>
        <end position="172"/>
    </location>
</feature>
<evidence type="ECO:0000256" key="8">
    <source>
        <dbReference type="ARBA" id="ARBA00022982"/>
    </source>
</evidence>
<reference evidence="15 16" key="1">
    <citation type="submission" date="2023-11" db="EMBL/GenBank/DDBJ databases">
        <title>Arctic aerobic anoxygenic photoheterotroph Sediminicoccus rosea KRV36 adapts its photosynthesis to long days of polar summer.</title>
        <authorList>
            <person name="Tomasch J."/>
            <person name="Kopejtka K."/>
            <person name="Bily T."/>
            <person name="Gardiner A.T."/>
            <person name="Gardian Z."/>
            <person name="Shivaramu S."/>
            <person name="Koblizek M."/>
            <person name="Engelhardt F."/>
            <person name="Kaftan D."/>
        </authorList>
    </citation>
    <scope>NUCLEOTIDE SEQUENCE [LARGE SCALE GENOMIC DNA]</scope>
    <source>
        <strain evidence="15 16">R-30</strain>
    </source>
</reference>
<dbReference type="RefSeq" id="WP_318651020.1">
    <property type="nucleotide sequence ID" value="NZ_CP137852.1"/>
</dbReference>
<dbReference type="PANTHER" id="PTHR30529:SF1">
    <property type="entry name" value="CYTOCHROME B561 HOMOLOG 2"/>
    <property type="match status" value="1"/>
</dbReference>
<keyword evidence="8" id="KW-0249">Electron transport</keyword>
<keyword evidence="4" id="KW-1003">Cell membrane</keyword>
<evidence type="ECO:0000256" key="7">
    <source>
        <dbReference type="ARBA" id="ARBA00022723"/>
    </source>
</evidence>
<dbReference type="Pfam" id="PF01292">
    <property type="entry name" value="Ni_hydr_CYTB"/>
    <property type="match status" value="1"/>
</dbReference>
<evidence type="ECO:0000256" key="10">
    <source>
        <dbReference type="ARBA" id="ARBA00023004"/>
    </source>
</evidence>
<evidence type="ECO:0000313" key="16">
    <source>
        <dbReference type="Proteomes" id="UP001305521"/>
    </source>
</evidence>
<dbReference type="InterPro" id="IPR011577">
    <property type="entry name" value="Cyt_b561_bac/Ni-Hgenase"/>
</dbReference>
<evidence type="ECO:0000313" key="15">
    <source>
        <dbReference type="EMBL" id="WPB87063.1"/>
    </source>
</evidence>
<evidence type="ECO:0000256" key="11">
    <source>
        <dbReference type="ARBA" id="ARBA00023136"/>
    </source>
</evidence>
<feature type="transmembrane region" description="Helical" evidence="13">
    <location>
        <begin position="100"/>
        <end position="127"/>
    </location>
</feature>
<comment type="subcellular location">
    <subcellularLocation>
        <location evidence="2">Cell membrane</location>
        <topology evidence="2">Multi-pass membrane protein</topology>
    </subcellularLocation>
</comment>
<evidence type="ECO:0000259" key="14">
    <source>
        <dbReference type="Pfam" id="PF01292"/>
    </source>
</evidence>
<comment type="cofactor">
    <cofactor evidence="1">
        <name>heme b</name>
        <dbReference type="ChEBI" id="CHEBI:60344"/>
    </cofactor>
</comment>
<evidence type="ECO:0000256" key="12">
    <source>
        <dbReference type="ARBA" id="ARBA00037975"/>
    </source>
</evidence>
<evidence type="ECO:0000256" key="2">
    <source>
        <dbReference type="ARBA" id="ARBA00004651"/>
    </source>
</evidence>
<sequence>MAWLSTSSGYGGLAKAFHWLTVLLFAFQLLSAQIMLRLDEHGRVIGLGGSDWYNWHKTLGLVALLVAAGRLWARRAGTLPDWAPSLTDLEKRLVHRAEQALYAAMFLMPVSGFVFTMAAGYGVQFASIWPLPNPIGRWATLGEAARLVHLGMAILLGLAVAVHLGVVLRHALWLRNGLLRRMLPGSSGRQ</sequence>
<dbReference type="PANTHER" id="PTHR30529">
    <property type="entry name" value="CYTOCHROME B561"/>
    <property type="match status" value="1"/>
</dbReference>
<evidence type="ECO:0000256" key="4">
    <source>
        <dbReference type="ARBA" id="ARBA00022475"/>
    </source>
</evidence>
<evidence type="ECO:0000256" key="6">
    <source>
        <dbReference type="ARBA" id="ARBA00022692"/>
    </source>
</evidence>
<feature type="domain" description="Cytochrome b561 bacterial/Ni-hydrogenase" evidence="14">
    <location>
        <begin position="10"/>
        <end position="185"/>
    </location>
</feature>
<dbReference type="SUPFAM" id="SSF81342">
    <property type="entry name" value="Transmembrane di-heme cytochromes"/>
    <property type="match status" value="1"/>
</dbReference>
<evidence type="ECO:0000256" key="9">
    <source>
        <dbReference type="ARBA" id="ARBA00022989"/>
    </source>
</evidence>
<accession>A0ABZ0PMV3</accession>
<evidence type="ECO:0000256" key="3">
    <source>
        <dbReference type="ARBA" id="ARBA00022448"/>
    </source>
</evidence>
<gene>
    <name evidence="15" type="ORF">R9Z33_09340</name>
</gene>
<keyword evidence="11 13" id="KW-0472">Membrane</keyword>
<keyword evidence="16" id="KW-1185">Reference proteome</keyword>
<dbReference type="EMBL" id="CP137852">
    <property type="protein sequence ID" value="WPB87063.1"/>
    <property type="molecule type" value="Genomic_DNA"/>
</dbReference>
<dbReference type="Proteomes" id="UP001305521">
    <property type="component" value="Chromosome"/>
</dbReference>
<proteinExistence type="inferred from homology"/>
<keyword evidence="7" id="KW-0479">Metal-binding</keyword>
<keyword evidence="10" id="KW-0408">Iron</keyword>
<evidence type="ECO:0000256" key="13">
    <source>
        <dbReference type="SAM" id="Phobius"/>
    </source>
</evidence>
<evidence type="ECO:0000256" key="1">
    <source>
        <dbReference type="ARBA" id="ARBA00001970"/>
    </source>
</evidence>
<comment type="similarity">
    <text evidence="12">Belongs to the cytochrome b561 family.</text>
</comment>
<dbReference type="InterPro" id="IPR052168">
    <property type="entry name" value="Cytochrome_b561_oxidase"/>
</dbReference>
<evidence type="ECO:0000256" key="5">
    <source>
        <dbReference type="ARBA" id="ARBA00022617"/>
    </source>
</evidence>
<keyword evidence="6 13" id="KW-0812">Transmembrane</keyword>
<keyword evidence="5" id="KW-0349">Heme</keyword>